<dbReference type="SUPFAM" id="SSF51069">
    <property type="entry name" value="Carbonic anhydrase"/>
    <property type="match status" value="2"/>
</dbReference>
<dbReference type="PANTHER" id="PTHR18952:SF265">
    <property type="entry name" value="CARBONIC ANHYDRASE"/>
    <property type="match status" value="1"/>
</dbReference>
<dbReference type="PANTHER" id="PTHR18952">
    <property type="entry name" value="CARBONIC ANHYDRASE"/>
    <property type="match status" value="1"/>
</dbReference>
<dbReference type="SMART" id="SM01057">
    <property type="entry name" value="Carb_anhydrase"/>
    <property type="match status" value="2"/>
</dbReference>
<keyword evidence="5 8" id="KW-0862">Zinc</keyword>
<dbReference type="AlphaFoldDB" id="A0A3M6U8M0"/>
<dbReference type="InterPro" id="IPR001148">
    <property type="entry name" value="CA_dom"/>
</dbReference>
<organism evidence="10 11">
    <name type="scientific">Pocillopora damicornis</name>
    <name type="common">Cauliflower coral</name>
    <name type="synonym">Millepora damicornis</name>
    <dbReference type="NCBI Taxonomy" id="46731"/>
    <lineage>
        <taxon>Eukaryota</taxon>
        <taxon>Metazoa</taxon>
        <taxon>Cnidaria</taxon>
        <taxon>Anthozoa</taxon>
        <taxon>Hexacorallia</taxon>
        <taxon>Scleractinia</taxon>
        <taxon>Astrocoeniina</taxon>
        <taxon>Pocilloporidae</taxon>
        <taxon>Pocillopora</taxon>
    </lineage>
</organism>
<dbReference type="EMBL" id="RCHS01002011">
    <property type="protein sequence ID" value="RMX50025.1"/>
    <property type="molecule type" value="Genomic_DNA"/>
</dbReference>
<dbReference type="CDD" id="cd00326">
    <property type="entry name" value="alpha_CA"/>
    <property type="match status" value="2"/>
</dbReference>
<feature type="domain" description="Alpha-carbonic anhydrase" evidence="9">
    <location>
        <begin position="20"/>
        <end position="288"/>
    </location>
</feature>
<sequence length="459" mass="51056">MLSAAVLLALVTVSVASEGAKWKYGETDRHGYGPPDWGKVSKYCDYTAQSPINIETPVKKDASLKGLRITTKNRNGRVSGDIKNNGHAPTLTIDKGKARLTGGPLGDSVYMLQQFHFHFGCDYDEGSEHLVNGKAYPGELHLVTYNTKYADFDTAASQSDGLAVIGVFFEETKKREKGKGKKHYTIRKLYSALKKIKDVGAEASVKNIALLDLVPELKDLSSFYSYKGSLTTPPCYQSVNWIVLKEPIKLRSFVFGAMRRLKNGEGGLMCGNFRPPQKLNGRQFHFHFGCDYDAGSEHLVNGKPYPGELHLVTYNTKYADFDTAASQSDGLAVIGVFFEEKKKGEKGKGKKHYYALLKLYYALRRIRDFGAEASVRYIALLDLVPELKDLSSFYSYKGSLTTPPCYQSVRWIVLKEPIKFPGPLFGAMRRLKNGEGGPMCGNFRPPQKLNGRVVSEFDG</sequence>
<dbReference type="GO" id="GO:0008270">
    <property type="term" value="F:zinc ion binding"/>
    <property type="evidence" value="ECO:0007669"/>
    <property type="project" value="UniProtKB-UniRule"/>
</dbReference>
<evidence type="ECO:0000256" key="6">
    <source>
        <dbReference type="ARBA" id="ARBA00023239"/>
    </source>
</evidence>
<evidence type="ECO:0000259" key="9">
    <source>
        <dbReference type="PROSITE" id="PS51144"/>
    </source>
</evidence>
<keyword evidence="11" id="KW-1185">Reference proteome</keyword>
<feature type="signal peptide" evidence="8">
    <location>
        <begin position="1"/>
        <end position="16"/>
    </location>
</feature>
<evidence type="ECO:0000256" key="2">
    <source>
        <dbReference type="ARBA" id="ARBA00010718"/>
    </source>
</evidence>
<dbReference type="InterPro" id="IPR018338">
    <property type="entry name" value="Carbonic_anhydrase_a-class_CS"/>
</dbReference>
<feature type="domain" description="Alpha-carbonic anhydrase" evidence="9">
    <location>
        <begin position="295"/>
        <end position="458"/>
    </location>
</feature>
<evidence type="ECO:0000256" key="4">
    <source>
        <dbReference type="ARBA" id="ARBA00022723"/>
    </source>
</evidence>
<gene>
    <name evidence="10" type="ORF">pdam_00002834</name>
</gene>
<dbReference type="Proteomes" id="UP000275408">
    <property type="component" value="Unassembled WGS sequence"/>
</dbReference>
<evidence type="ECO:0000313" key="11">
    <source>
        <dbReference type="Proteomes" id="UP000275408"/>
    </source>
</evidence>
<evidence type="ECO:0000256" key="5">
    <source>
        <dbReference type="ARBA" id="ARBA00022833"/>
    </source>
</evidence>
<comment type="cofactor">
    <cofactor evidence="8">
        <name>Zn(2+)</name>
        <dbReference type="ChEBI" id="CHEBI:29105"/>
    </cofactor>
</comment>
<evidence type="ECO:0000256" key="8">
    <source>
        <dbReference type="RuleBase" id="RU367011"/>
    </source>
</evidence>
<comment type="caution">
    <text evidence="10">The sequence shown here is derived from an EMBL/GenBank/DDBJ whole genome shotgun (WGS) entry which is preliminary data.</text>
</comment>
<comment type="catalytic activity">
    <reaction evidence="7 8">
        <text>hydrogencarbonate + H(+) = CO2 + H2O</text>
        <dbReference type="Rhea" id="RHEA:10748"/>
        <dbReference type="ChEBI" id="CHEBI:15377"/>
        <dbReference type="ChEBI" id="CHEBI:15378"/>
        <dbReference type="ChEBI" id="CHEBI:16526"/>
        <dbReference type="ChEBI" id="CHEBI:17544"/>
        <dbReference type="EC" id="4.2.1.1"/>
    </reaction>
</comment>
<comment type="similarity">
    <text evidence="2 8">Belongs to the alpha-carbonic anhydrase family.</text>
</comment>
<evidence type="ECO:0000256" key="1">
    <source>
        <dbReference type="ARBA" id="ARBA00002904"/>
    </source>
</evidence>
<evidence type="ECO:0000313" key="10">
    <source>
        <dbReference type="EMBL" id="RMX50025.1"/>
    </source>
</evidence>
<reference evidence="10 11" key="1">
    <citation type="journal article" date="2018" name="Sci. Rep.">
        <title>Comparative analysis of the Pocillopora damicornis genome highlights role of immune system in coral evolution.</title>
        <authorList>
            <person name="Cunning R."/>
            <person name="Bay R.A."/>
            <person name="Gillette P."/>
            <person name="Baker A.C."/>
            <person name="Traylor-Knowles N."/>
        </authorList>
    </citation>
    <scope>NUCLEOTIDE SEQUENCE [LARGE SCALE GENOMIC DNA]</scope>
    <source>
        <strain evidence="10">RSMAS</strain>
        <tissue evidence="10">Whole animal</tissue>
    </source>
</reference>
<evidence type="ECO:0000256" key="3">
    <source>
        <dbReference type="ARBA" id="ARBA00012925"/>
    </source>
</evidence>
<accession>A0A3M6U8M0</accession>
<dbReference type="PROSITE" id="PS00162">
    <property type="entry name" value="ALPHA_CA_1"/>
    <property type="match status" value="2"/>
</dbReference>
<protein>
    <recommendedName>
        <fullName evidence="3 8">Carbonic anhydrase</fullName>
        <ecNumber evidence="3 8">4.2.1.1</ecNumber>
    </recommendedName>
</protein>
<proteinExistence type="inferred from homology"/>
<dbReference type="Gene3D" id="3.10.200.10">
    <property type="entry name" value="Alpha carbonic anhydrase"/>
    <property type="match status" value="2"/>
</dbReference>
<keyword evidence="8" id="KW-0732">Signal</keyword>
<dbReference type="Pfam" id="PF00194">
    <property type="entry name" value="Carb_anhydrase"/>
    <property type="match status" value="1"/>
</dbReference>
<dbReference type="GO" id="GO:0004089">
    <property type="term" value="F:carbonate dehydratase activity"/>
    <property type="evidence" value="ECO:0007669"/>
    <property type="project" value="UniProtKB-UniRule"/>
</dbReference>
<dbReference type="InterPro" id="IPR036398">
    <property type="entry name" value="CA_dom_sf"/>
</dbReference>
<keyword evidence="6 8" id="KW-0456">Lyase</keyword>
<comment type="function">
    <text evidence="1 8">Reversible hydration of carbon dioxide.</text>
</comment>
<dbReference type="PROSITE" id="PS51144">
    <property type="entry name" value="ALPHA_CA_2"/>
    <property type="match status" value="2"/>
</dbReference>
<name>A0A3M6U8M0_POCDA</name>
<feature type="chain" id="PRO_5025092056" description="Carbonic anhydrase" evidence="8">
    <location>
        <begin position="17"/>
        <end position="459"/>
    </location>
</feature>
<dbReference type="InterPro" id="IPR023561">
    <property type="entry name" value="Carbonic_anhydrase_a-class"/>
</dbReference>
<evidence type="ECO:0000256" key="7">
    <source>
        <dbReference type="ARBA" id="ARBA00048348"/>
    </source>
</evidence>
<keyword evidence="4 8" id="KW-0479">Metal-binding</keyword>
<dbReference type="EC" id="4.2.1.1" evidence="3 8"/>
<dbReference type="OrthoDB" id="6151278at2759"/>
<dbReference type="STRING" id="46731.A0A3M6U8M0"/>